<dbReference type="AlphaFoldDB" id="W6QCI2"/>
<evidence type="ECO:0000313" key="2">
    <source>
        <dbReference type="EMBL" id="CDM34408.1"/>
    </source>
</evidence>
<keyword evidence="3" id="KW-1185">Reference proteome</keyword>
<dbReference type="STRING" id="1365484.W6QCI2"/>
<evidence type="ECO:0000313" key="3">
    <source>
        <dbReference type="Proteomes" id="UP000030686"/>
    </source>
</evidence>
<proteinExistence type="predicted"/>
<feature type="compositionally biased region" description="Basic residues" evidence="1">
    <location>
        <begin position="1"/>
        <end position="21"/>
    </location>
</feature>
<dbReference type="OrthoDB" id="4332410at2759"/>
<accession>W6QCI2</accession>
<reference evidence="2" key="1">
    <citation type="journal article" date="2014" name="Nat. Commun.">
        <title>Multiple recent horizontal transfers of a large genomic region in cheese making fungi.</title>
        <authorList>
            <person name="Cheeseman K."/>
            <person name="Ropars J."/>
            <person name="Renault P."/>
            <person name="Dupont J."/>
            <person name="Gouzy J."/>
            <person name="Branca A."/>
            <person name="Abraham A.L."/>
            <person name="Ceppi M."/>
            <person name="Conseiller E."/>
            <person name="Debuchy R."/>
            <person name="Malagnac F."/>
            <person name="Goarin A."/>
            <person name="Silar P."/>
            <person name="Lacoste S."/>
            <person name="Sallet E."/>
            <person name="Bensimon A."/>
            <person name="Giraud T."/>
            <person name="Brygoo Y."/>
        </authorList>
    </citation>
    <scope>NUCLEOTIDE SEQUENCE [LARGE SCALE GENOMIC DNA]</scope>
    <source>
        <strain evidence="2">FM164</strain>
    </source>
</reference>
<name>W6QCI2_PENRF</name>
<protein>
    <submittedName>
        <fullName evidence="2">Genomic scaffold, ProqFM164S03</fullName>
    </submittedName>
</protein>
<feature type="region of interest" description="Disordered" evidence="1">
    <location>
        <begin position="1"/>
        <end position="29"/>
    </location>
</feature>
<evidence type="ECO:0000256" key="1">
    <source>
        <dbReference type="SAM" id="MobiDB-lite"/>
    </source>
</evidence>
<dbReference type="Proteomes" id="UP000030686">
    <property type="component" value="Unassembled WGS sequence"/>
</dbReference>
<organism evidence="2 3">
    <name type="scientific">Penicillium roqueforti (strain FM164)</name>
    <dbReference type="NCBI Taxonomy" id="1365484"/>
    <lineage>
        <taxon>Eukaryota</taxon>
        <taxon>Fungi</taxon>
        <taxon>Dikarya</taxon>
        <taxon>Ascomycota</taxon>
        <taxon>Pezizomycotina</taxon>
        <taxon>Eurotiomycetes</taxon>
        <taxon>Eurotiomycetidae</taxon>
        <taxon>Eurotiales</taxon>
        <taxon>Aspergillaceae</taxon>
        <taxon>Penicillium</taxon>
    </lineage>
</organism>
<dbReference type="EMBL" id="HG792017">
    <property type="protein sequence ID" value="CDM34408.1"/>
    <property type="molecule type" value="Genomic_DNA"/>
</dbReference>
<sequence length="396" mass="46499">MARQRSRRRLRGHRGRGRRHLALPPVSTIPPGPINLHQHTACNLCNENIYSFSTTDIAELIYRNSPKDADGFSNGPWIHGRSTDMDDVHFDEMWTWSCMLRALFFTMYDDVSSFHLSGVGELQPTHQISLPHNENDMILCNHQSDGQHAFPNPNFVSELTYSVAFPMHERCWKLMTRMLDVDLIKKNMDIFLHAMCDPYDVTRPLLDPTGLYLNPQKFRAKDDARPSHMPPEFRGADPLNDPCLNDVITKYTTEYTMQRKMGFEPRSQPSIPTHPMSRRSQARFKTRNVFLPTELILNIADHLDNHEDIHALLLVFPNWHPMIPNSYWRRRFIEDNCLRSDEFPAVDAMDWQRVYLSGDKLLRLSLGWQNRQYILSRLDRIKDRFLERLERKDVEI</sequence>
<gene>
    <name evidence="2" type="ORF">PROQFM164_S03g001132</name>
</gene>
<dbReference type="OMA" id="DEMWTWS"/>